<feature type="region of interest" description="Disordered" evidence="1">
    <location>
        <begin position="305"/>
        <end position="328"/>
    </location>
</feature>
<proteinExistence type="predicted"/>
<dbReference type="OrthoDB" id="2953893at2759"/>
<keyword evidence="2" id="KW-0472">Membrane</keyword>
<keyword evidence="2" id="KW-1133">Transmembrane helix</keyword>
<feature type="compositionally biased region" description="Basic and acidic residues" evidence="1">
    <location>
        <begin position="308"/>
        <end position="319"/>
    </location>
</feature>
<organism evidence="4 5">
    <name type="scientific">Hebeloma cylindrosporum</name>
    <dbReference type="NCBI Taxonomy" id="76867"/>
    <lineage>
        <taxon>Eukaryota</taxon>
        <taxon>Fungi</taxon>
        <taxon>Dikarya</taxon>
        <taxon>Basidiomycota</taxon>
        <taxon>Agaricomycotina</taxon>
        <taxon>Agaricomycetes</taxon>
        <taxon>Agaricomycetidae</taxon>
        <taxon>Agaricales</taxon>
        <taxon>Agaricineae</taxon>
        <taxon>Hymenogastraceae</taxon>
        <taxon>Hebeloma</taxon>
    </lineage>
</organism>
<reference evidence="4 5" key="1">
    <citation type="submission" date="2014-04" db="EMBL/GenBank/DDBJ databases">
        <authorList>
            <consortium name="DOE Joint Genome Institute"/>
            <person name="Kuo A."/>
            <person name="Gay G."/>
            <person name="Dore J."/>
            <person name="Kohler A."/>
            <person name="Nagy L.G."/>
            <person name="Floudas D."/>
            <person name="Copeland A."/>
            <person name="Barry K.W."/>
            <person name="Cichocki N."/>
            <person name="Veneault-Fourrey C."/>
            <person name="LaButti K."/>
            <person name="Lindquist E.A."/>
            <person name="Lipzen A."/>
            <person name="Lundell T."/>
            <person name="Morin E."/>
            <person name="Murat C."/>
            <person name="Sun H."/>
            <person name="Tunlid A."/>
            <person name="Henrissat B."/>
            <person name="Grigoriev I.V."/>
            <person name="Hibbett D.S."/>
            <person name="Martin F."/>
            <person name="Nordberg H.P."/>
            <person name="Cantor M.N."/>
            <person name="Hua S.X."/>
        </authorList>
    </citation>
    <scope>NUCLEOTIDE SEQUENCE [LARGE SCALE GENOMIC DNA]</scope>
    <source>
        <strain evidence="5">h7</strain>
    </source>
</reference>
<feature type="transmembrane region" description="Helical" evidence="2">
    <location>
        <begin position="252"/>
        <end position="272"/>
    </location>
</feature>
<evidence type="ECO:0000259" key="3">
    <source>
        <dbReference type="Pfam" id="PF20152"/>
    </source>
</evidence>
<feature type="transmembrane region" description="Helical" evidence="2">
    <location>
        <begin position="138"/>
        <end position="161"/>
    </location>
</feature>
<dbReference type="PANTHER" id="PTHR40465:SF1">
    <property type="entry name" value="DUF6534 DOMAIN-CONTAINING PROTEIN"/>
    <property type="match status" value="1"/>
</dbReference>
<feature type="transmembrane region" description="Helical" evidence="2">
    <location>
        <begin position="181"/>
        <end position="205"/>
    </location>
</feature>
<reference evidence="5" key="2">
    <citation type="submission" date="2015-01" db="EMBL/GenBank/DDBJ databases">
        <title>Evolutionary Origins and Diversification of the Mycorrhizal Mutualists.</title>
        <authorList>
            <consortium name="DOE Joint Genome Institute"/>
            <consortium name="Mycorrhizal Genomics Consortium"/>
            <person name="Kohler A."/>
            <person name="Kuo A."/>
            <person name="Nagy L.G."/>
            <person name="Floudas D."/>
            <person name="Copeland A."/>
            <person name="Barry K.W."/>
            <person name="Cichocki N."/>
            <person name="Veneault-Fourrey C."/>
            <person name="LaButti K."/>
            <person name="Lindquist E.A."/>
            <person name="Lipzen A."/>
            <person name="Lundell T."/>
            <person name="Morin E."/>
            <person name="Murat C."/>
            <person name="Riley R."/>
            <person name="Ohm R."/>
            <person name="Sun H."/>
            <person name="Tunlid A."/>
            <person name="Henrissat B."/>
            <person name="Grigoriev I.V."/>
            <person name="Hibbett D.S."/>
            <person name="Martin F."/>
        </authorList>
    </citation>
    <scope>NUCLEOTIDE SEQUENCE [LARGE SCALE GENOMIC DNA]</scope>
    <source>
        <strain evidence="5">h7</strain>
    </source>
</reference>
<dbReference type="EMBL" id="KN831803">
    <property type="protein sequence ID" value="KIM36681.1"/>
    <property type="molecule type" value="Genomic_DNA"/>
</dbReference>
<keyword evidence="5" id="KW-1185">Reference proteome</keyword>
<name>A0A0C3BZ14_HEBCY</name>
<keyword evidence="2" id="KW-0812">Transmembrane</keyword>
<feature type="transmembrane region" description="Helical" evidence="2">
    <location>
        <begin position="14"/>
        <end position="37"/>
    </location>
</feature>
<accession>A0A0C3BZ14</accession>
<protein>
    <recommendedName>
        <fullName evidence="3">DUF6534 domain-containing protein</fullName>
    </recommendedName>
</protein>
<evidence type="ECO:0000256" key="1">
    <source>
        <dbReference type="SAM" id="MobiDB-lite"/>
    </source>
</evidence>
<dbReference type="HOGENOM" id="CLU_046025_2_1_1"/>
<dbReference type="AlphaFoldDB" id="A0A0C3BZ14"/>
<evidence type="ECO:0000256" key="2">
    <source>
        <dbReference type="SAM" id="Phobius"/>
    </source>
</evidence>
<feature type="domain" description="DUF6534" evidence="3">
    <location>
        <begin position="190"/>
        <end position="275"/>
    </location>
</feature>
<sequence>MSTQEIHKISRPELLTIPLNSILLGVLSVQVFLYSLAFPNDRVYMKCLVHGIYILELLQSVLAIYAGFRKFVTGFGDAEAVDRVNTAWLSIPILTAIGERSDGVGHGLFESLISHQDTFIVQGFYAHRISILAKANKVAGAIIALSLIQLGGGIVVGVHTVQKKYYSSLTAPKYLVFQGIWVGQIWIVGSVLCDIVIAVCMTYYLSRYDSTIQQTKMILKKIIRLTIGTGSLTAIIGIVAFFLAVLPNSPGYYQVPVSIIGKVYANSMLVLLNSRMLLRSNHEETPPMNVTVMRFRTASHNSNDDAIDDHAHLSVDNAERAGPSRTRA</sequence>
<feature type="transmembrane region" description="Helical" evidence="2">
    <location>
        <begin position="225"/>
        <end position="246"/>
    </location>
</feature>
<dbReference type="PANTHER" id="PTHR40465">
    <property type="entry name" value="CHROMOSOME 1, WHOLE GENOME SHOTGUN SEQUENCE"/>
    <property type="match status" value="1"/>
</dbReference>
<feature type="transmembrane region" description="Helical" evidence="2">
    <location>
        <begin position="43"/>
        <end position="65"/>
    </location>
</feature>
<gene>
    <name evidence="4" type="ORF">M413DRAFT_31517</name>
</gene>
<dbReference type="Pfam" id="PF20152">
    <property type="entry name" value="DUF6534"/>
    <property type="match status" value="1"/>
</dbReference>
<evidence type="ECO:0000313" key="4">
    <source>
        <dbReference type="EMBL" id="KIM36681.1"/>
    </source>
</evidence>
<evidence type="ECO:0000313" key="5">
    <source>
        <dbReference type="Proteomes" id="UP000053424"/>
    </source>
</evidence>
<dbReference type="InterPro" id="IPR045339">
    <property type="entry name" value="DUF6534"/>
</dbReference>
<dbReference type="Proteomes" id="UP000053424">
    <property type="component" value="Unassembled WGS sequence"/>
</dbReference>